<dbReference type="STRING" id="984262.SGRA_1186"/>
<accession>H6L4J7</accession>
<evidence type="ECO:0000313" key="1">
    <source>
        <dbReference type="EMBL" id="AFC23921.1"/>
    </source>
</evidence>
<dbReference type="HOGENOM" id="CLU_2481518_0_0_10"/>
<organism evidence="1 2">
    <name type="scientific">Saprospira grandis (strain Lewin)</name>
    <dbReference type="NCBI Taxonomy" id="984262"/>
    <lineage>
        <taxon>Bacteria</taxon>
        <taxon>Pseudomonadati</taxon>
        <taxon>Bacteroidota</taxon>
        <taxon>Saprospiria</taxon>
        <taxon>Saprospirales</taxon>
        <taxon>Saprospiraceae</taxon>
        <taxon>Saprospira</taxon>
    </lineage>
</organism>
<protein>
    <submittedName>
        <fullName evidence="1">Uncharacterized protein</fullName>
    </submittedName>
</protein>
<sequence>MEGLFLCPASQAAKQSLTRERTKTEKMAACQAKMQAKQPIWQKKGQKREKILLVQALILGQCRSMRRTTIIDYQTNKFNIYKLWVRL</sequence>
<dbReference type="KEGG" id="sgn:SGRA_1186"/>
<dbReference type="Proteomes" id="UP000007519">
    <property type="component" value="Chromosome"/>
</dbReference>
<dbReference type="EMBL" id="CP002831">
    <property type="protein sequence ID" value="AFC23921.1"/>
    <property type="molecule type" value="Genomic_DNA"/>
</dbReference>
<reference evidence="1 2" key="1">
    <citation type="journal article" date="2012" name="Stand. Genomic Sci.">
        <title>Complete genome sequencing and analysis of Saprospira grandis str. Lewin, a predatory marine bacterium.</title>
        <authorList>
            <person name="Saw J.H."/>
            <person name="Yuryev A."/>
            <person name="Kanbe M."/>
            <person name="Hou S."/>
            <person name="Young A.G."/>
            <person name="Aizawa S."/>
            <person name="Alam M."/>
        </authorList>
    </citation>
    <scope>NUCLEOTIDE SEQUENCE [LARGE SCALE GENOMIC DNA]</scope>
    <source>
        <strain evidence="1 2">Lewin</strain>
    </source>
</reference>
<keyword evidence="2" id="KW-1185">Reference proteome</keyword>
<evidence type="ECO:0000313" key="2">
    <source>
        <dbReference type="Proteomes" id="UP000007519"/>
    </source>
</evidence>
<proteinExistence type="predicted"/>
<gene>
    <name evidence="1" type="ordered locus">SGRA_1186</name>
</gene>
<name>H6L4J7_SAPGL</name>
<dbReference type="AlphaFoldDB" id="H6L4J7"/>